<dbReference type="PANTHER" id="PTHR37464:SF1">
    <property type="entry name" value="BLL2463 PROTEIN"/>
    <property type="match status" value="1"/>
</dbReference>
<sequence>MLSLGPFAFAAPWLLAALVALPVLVWLLRVTPPAAKRQSFPAIRLLRDLPPTEETPARTPWWLLLLRLVAAALIILGLARPIWQPGAATGGSGPLLIVVDDGWAAAADWPARAASAGAALEAAGRERRRVAL</sequence>
<dbReference type="PANTHER" id="PTHR37464">
    <property type="entry name" value="BLL2463 PROTEIN"/>
    <property type="match status" value="1"/>
</dbReference>
<keyword evidence="1" id="KW-1133">Transmembrane helix</keyword>
<dbReference type="Pfam" id="PF07584">
    <property type="entry name" value="BatA"/>
    <property type="match status" value="1"/>
</dbReference>
<reference evidence="4" key="1">
    <citation type="journal article" date="2021" name="Syst. Appl. Microbiol.">
        <title>Roseomonas hellenica sp. nov., isolated from roots of wild-growing Alkanna tinctoria.</title>
        <authorList>
            <person name="Rat A."/>
            <person name="Naranjo H.D."/>
            <person name="Lebbe L."/>
            <person name="Cnockaert M."/>
            <person name="Krigas N."/>
            <person name="Grigoriadou K."/>
            <person name="Maloupa E."/>
            <person name="Willems A."/>
        </authorList>
    </citation>
    <scope>NUCLEOTIDE SEQUENCE [LARGE SCALE GENOMIC DNA]</scope>
    <source>
        <strain evidence="4">LMG 31523</strain>
    </source>
</reference>
<accession>A0ABS5F9K7</accession>
<feature type="domain" description="Aerotolerance regulator N-terminal" evidence="2">
    <location>
        <begin position="7"/>
        <end position="81"/>
    </location>
</feature>
<dbReference type="EMBL" id="JAAGBB010000093">
    <property type="protein sequence ID" value="MBR0669246.1"/>
    <property type="molecule type" value="Genomic_DNA"/>
</dbReference>
<feature type="non-terminal residue" evidence="3">
    <location>
        <position position="132"/>
    </location>
</feature>
<evidence type="ECO:0000259" key="2">
    <source>
        <dbReference type="Pfam" id="PF07584"/>
    </source>
</evidence>
<comment type="caution">
    <text evidence="3">The sequence shown here is derived from an EMBL/GenBank/DDBJ whole genome shotgun (WGS) entry which is preliminary data.</text>
</comment>
<name>A0ABS5F9K7_9PROT</name>
<organism evidence="3 4">
    <name type="scientific">Plastoroseomonas hellenica</name>
    <dbReference type="NCBI Taxonomy" id="2687306"/>
    <lineage>
        <taxon>Bacteria</taxon>
        <taxon>Pseudomonadati</taxon>
        <taxon>Pseudomonadota</taxon>
        <taxon>Alphaproteobacteria</taxon>
        <taxon>Acetobacterales</taxon>
        <taxon>Acetobacteraceae</taxon>
        <taxon>Plastoroseomonas</taxon>
    </lineage>
</organism>
<keyword evidence="1" id="KW-0812">Transmembrane</keyword>
<keyword evidence="1" id="KW-0472">Membrane</keyword>
<evidence type="ECO:0000256" key="1">
    <source>
        <dbReference type="SAM" id="Phobius"/>
    </source>
</evidence>
<dbReference type="NCBIfam" id="TIGR02226">
    <property type="entry name" value="two_anch"/>
    <property type="match status" value="1"/>
</dbReference>
<feature type="transmembrane region" description="Helical" evidence="1">
    <location>
        <begin position="61"/>
        <end position="79"/>
    </location>
</feature>
<dbReference type="Proteomes" id="UP001196870">
    <property type="component" value="Unassembled WGS sequence"/>
</dbReference>
<dbReference type="RefSeq" id="WP_211858091.1">
    <property type="nucleotide sequence ID" value="NZ_JAAGBB010000093.1"/>
</dbReference>
<protein>
    <recommendedName>
        <fullName evidence="2">Aerotolerance regulator N-terminal domain-containing protein</fullName>
    </recommendedName>
</protein>
<evidence type="ECO:0000313" key="4">
    <source>
        <dbReference type="Proteomes" id="UP001196870"/>
    </source>
</evidence>
<proteinExistence type="predicted"/>
<dbReference type="InterPro" id="IPR011933">
    <property type="entry name" value="Double_TM_dom"/>
</dbReference>
<dbReference type="InterPro" id="IPR024163">
    <property type="entry name" value="Aerotolerance_reg_N"/>
</dbReference>
<gene>
    <name evidence="3" type="ORF">GXW71_33160</name>
</gene>
<keyword evidence="4" id="KW-1185">Reference proteome</keyword>
<evidence type="ECO:0000313" key="3">
    <source>
        <dbReference type="EMBL" id="MBR0669246.1"/>
    </source>
</evidence>